<dbReference type="InterPro" id="IPR011642">
    <property type="entry name" value="Gate_dom"/>
</dbReference>
<evidence type="ECO:0000313" key="12">
    <source>
        <dbReference type="Proteomes" id="UP000267342"/>
    </source>
</evidence>
<feature type="domain" description="Concentrative nucleoside transporter C-terminal" evidence="9">
    <location>
        <begin position="211"/>
        <end position="434"/>
    </location>
</feature>
<evidence type="ECO:0000256" key="3">
    <source>
        <dbReference type="ARBA" id="ARBA00022475"/>
    </source>
</evidence>
<feature type="transmembrane region" description="Helical" evidence="7">
    <location>
        <begin position="204"/>
        <end position="229"/>
    </location>
</feature>
<dbReference type="RefSeq" id="WP_027706012.1">
    <property type="nucleotide sequence ID" value="NZ_AP018933.1"/>
</dbReference>
<feature type="domain" description="Nucleoside transporter/FeoB GTPase Gate" evidence="10">
    <location>
        <begin position="95"/>
        <end position="193"/>
    </location>
</feature>
<dbReference type="AlphaFoldDB" id="A0A348HFU2"/>
<keyword evidence="12" id="KW-1185">Reference proteome</keyword>
<evidence type="ECO:0000259" key="8">
    <source>
        <dbReference type="Pfam" id="PF01773"/>
    </source>
</evidence>
<dbReference type="STRING" id="1123510.GCA_000620025_00927"/>
<feature type="transmembrane region" description="Helical" evidence="7">
    <location>
        <begin position="170"/>
        <end position="192"/>
    </location>
</feature>
<evidence type="ECO:0000256" key="7">
    <source>
        <dbReference type="SAM" id="Phobius"/>
    </source>
</evidence>
<evidence type="ECO:0000259" key="9">
    <source>
        <dbReference type="Pfam" id="PF07662"/>
    </source>
</evidence>
<evidence type="ECO:0000256" key="2">
    <source>
        <dbReference type="ARBA" id="ARBA00009033"/>
    </source>
</evidence>
<keyword evidence="5 7" id="KW-1133">Transmembrane helix</keyword>
<evidence type="ECO:0000256" key="6">
    <source>
        <dbReference type="ARBA" id="ARBA00023136"/>
    </source>
</evidence>
<feature type="transmembrane region" description="Helical" evidence="7">
    <location>
        <begin position="29"/>
        <end position="47"/>
    </location>
</feature>
<dbReference type="Pfam" id="PF01773">
    <property type="entry name" value="Nucleos_tra2_N"/>
    <property type="match status" value="1"/>
</dbReference>
<reference evidence="11 12" key="1">
    <citation type="submission" date="2018-09" db="EMBL/GenBank/DDBJ databases">
        <title>Zymobacter palmae IAM14233 (=T109) whole genome analysis.</title>
        <authorList>
            <person name="Yanase H."/>
        </authorList>
    </citation>
    <scope>NUCLEOTIDE SEQUENCE [LARGE SCALE GENOMIC DNA]</scope>
    <source>
        <strain evidence="11 12">IAM14233</strain>
    </source>
</reference>
<feature type="transmembrane region" description="Helical" evidence="7">
    <location>
        <begin position="415"/>
        <end position="436"/>
    </location>
</feature>
<dbReference type="GO" id="GO:0005886">
    <property type="term" value="C:plasma membrane"/>
    <property type="evidence" value="ECO:0007669"/>
    <property type="project" value="UniProtKB-SubCell"/>
</dbReference>
<keyword evidence="6 7" id="KW-0472">Membrane</keyword>
<name>A0A348HFU2_9GAMM</name>
<accession>A0A348HFU2</accession>
<dbReference type="Proteomes" id="UP000267342">
    <property type="component" value="Chromosome"/>
</dbReference>
<feature type="transmembrane region" description="Helical" evidence="7">
    <location>
        <begin position="90"/>
        <end position="112"/>
    </location>
</feature>
<evidence type="ECO:0000313" key="11">
    <source>
        <dbReference type="EMBL" id="BBG30494.1"/>
    </source>
</evidence>
<evidence type="ECO:0000256" key="4">
    <source>
        <dbReference type="ARBA" id="ARBA00022692"/>
    </source>
</evidence>
<feature type="domain" description="Concentrative nucleoside transporter N-terminal" evidence="8">
    <location>
        <begin position="9"/>
        <end position="81"/>
    </location>
</feature>
<sequence length="437" mass="47157">MKFAVAILSLLVILGLAYAFSSDRKQVRPGPVLLLLTIQIVLAFVLLKTTVGATVIQGFAGMFEKLMSCAHEGIAFVFGGLVPDPSSNSYTFIFFFNVLLPIIFVSTLIGILQHIKLLPFLMKATGKLISLISGQGKLESYNSIASPILGQSEVFISMKRQLPFLSRQRLYTLCATAMSTVSMSTVGSYMTIMNGITDKAQMGATTGATFVVVALVLNLFGSIIVVSLINPYKVSAEEDNLQVELHHNQSLFEMLGEYIIDGFKIAIIIAAMMIGYIALLKLLDRSVFFLLSHADMLLHSAFNVDPRTYIDPQTHIIPHITFTQILGYLFSPLAMLVGVDVNEAANAGSIMATKLVSNEFTAMLQLQNSGSLSAHTIGVISVFLISFANFSSVGVIVGAIKALNEKQSTVAARFGLKLLFGATLVSLLSATIAGLFM</sequence>
<dbReference type="GO" id="GO:0015293">
    <property type="term" value="F:symporter activity"/>
    <property type="evidence" value="ECO:0007669"/>
    <property type="project" value="TreeGrafter"/>
</dbReference>
<proteinExistence type="inferred from homology"/>
<dbReference type="KEGG" id="zpl:ZBT109_1744"/>
<comment type="subcellular location">
    <subcellularLocation>
        <location evidence="1">Cell membrane</location>
        <topology evidence="1">Multi-pass membrane protein</topology>
    </subcellularLocation>
</comment>
<dbReference type="InterPro" id="IPR002668">
    <property type="entry name" value="CNT_N_dom"/>
</dbReference>
<keyword evidence="3" id="KW-1003">Cell membrane</keyword>
<dbReference type="PANTHER" id="PTHR10590">
    <property type="entry name" value="SODIUM/NUCLEOSIDE COTRANSPORTER"/>
    <property type="match status" value="1"/>
</dbReference>
<organism evidence="11 12">
    <name type="scientific">Zymobacter palmae</name>
    <dbReference type="NCBI Taxonomy" id="33074"/>
    <lineage>
        <taxon>Bacteria</taxon>
        <taxon>Pseudomonadati</taxon>
        <taxon>Pseudomonadota</taxon>
        <taxon>Gammaproteobacteria</taxon>
        <taxon>Oceanospirillales</taxon>
        <taxon>Halomonadaceae</taxon>
        <taxon>Zymobacter group</taxon>
        <taxon>Zymobacter</taxon>
    </lineage>
</organism>
<dbReference type="Pfam" id="PF07670">
    <property type="entry name" value="Gate"/>
    <property type="match status" value="1"/>
</dbReference>
<evidence type="ECO:0000259" key="10">
    <source>
        <dbReference type="Pfam" id="PF07670"/>
    </source>
</evidence>
<dbReference type="GO" id="GO:0005337">
    <property type="term" value="F:nucleoside transmembrane transporter activity"/>
    <property type="evidence" value="ECO:0007669"/>
    <property type="project" value="InterPro"/>
</dbReference>
<dbReference type="PANTHER" id="PTHR10590:SF13">
    <property type="entry name" value="NUCLEOSIDE PERMEASE NUPC"/>
    <property type="match status" value="1"/>
</dbReference>
<keyword evidence="4 7" id="KW-0812">Transmembrane</keyword>
<dbReference type="OrthoDB" id="9766455at2"/>
<dbReference type="InterPro" id="IPR008276">
    <property type="entry name" value="C_nuclsd_transpt"/>
</dbReference>
<dbReference type="EMBL" id="AP018933">
    <property type="protein sequence ID" value="BBG30494.1"/>
    <property type="molecule type" value="Genomic_DNA"/>
</dbReference>
<feature type="transmembrane region" description="Helical" evidence="7">
    <location>
        <begin position="316"/>
        <end position="339"/>
    </location>
</feature>
<comment type="similarity">
    <text evidence="2">Belongs to the concentrative nucleoside transporter (CNT) (TC 2.A.41) family.</text>
</comment>
<evidence type="ECO:0000256" key="1">
    <source>
        <dbReference type="ARBA" id="ARBA00004651"/>
    </source>
</evidence>
<gene>
    <name evidence="11" type="ORF">ZBT109_1744</name>
</gene>
<protein>
    <submittedName>
        <fullName evidence="11">Nucleoside permease</fullName>
    </submittedName>
</protein>
<dbReference type="Pfam" id="PF07662">
    <property type="entry name" value="Nucleos_tra2_C"/>
    <property type="match status" value="1"/>
</dbReference>
<dbReference type="InterPro" id="IPR011657">
    <property type="entry name" value="CNT_C_dom"/>
</dbReference>
<feature type="transmembrane region" description="Helical" evidence="7">
    <location>
        <begin position="258"/>
        <end position="280"/>
    </location>
</feature>
<evidence type="ECO:0000256" key="5">
    <source>
        <dbReference type="ARBA" id="ARBA00022989"/>
    </source>
</evidence>
<feature type="transmembrane region" description="Helical" evidence="7">
    <location>
        <begin position="377"/>
        <end position="403"/>
    </location>
</feature>